<evidence type="ECO:0000313" key="1">
    <source>
        <dbReference type="EMBL" id="KAH0544747.1"/>
    </source>
</evidence>
<keyword evidence="2" id="KW-1185">Reference proteome</keyword>
<gene>
    <name evidence="1" type="ORF">FGG08_001114</name>
</gene>
<proteinExistence type="predicted"/>
<comment type="caution">
    <text evidence="1">The sequence shown here is derived from an EMBL/GenBank/DDBJ whole genome shotgun (WGS) entry which is preliminary data.</text>
</comment>
<sequence length="238" mass="27490">MTPKVVSRNEWIAARKDLLAKEREATHVRDALSAERRNLPMVEIDKEYTFEGPTGKASLLDLFGKHRQLVVYHFMFPPDEEEGCSSCSFFADNVNHLEHLRSRDTNFAAISRAPIAKIEAFKARMGWDFPWYSSFGTDFNYDFHATQDETVAPVDYNFMDKAALEKAGKPWFCKGEQPGMSVFLRDENRVYHTYSTYARGTDNFSFTYNLLDLTPLGRQDGEWKIGGFKYHDKYSAED</sequence>
<organism evidence="1 2">
    <name type="scientific">Glutinoglossum americanum</name>
    <dbReference type="NCBI Taxonomy" id="1670608"/>
    <lineage>
        <taxon>Eukaryota</taxon>
        <taxon>Fungi</taxon>
        <taxon>Dikarya</taxon>
        <taxon>Ascomycota</taxon>
        <taxon>Pezizomycotina</taxon>
        <taxon>Geoglossomycetes</taxon>
        <taxon>Geoglossales</taxon>
        <taxon>Geoglossaceae</taxon>
        <taxon>Glutinoglossum</taxon>
    </lineage>
</organism>
<accession>A0A9P8IFC2</accession>
<evidence type="ECO:0008006" key="3">
    <source>
        <dbReference type="Google" id="ProtNLM"/>
    </source>
</evidence>
<dbReference type="InterPro" id="IPR010296">
    <property type="entry name" value="DUF899_thioredox"/>
</dbReference>
<dbReference type="OrthoDB" id="3503208at2759"/>
<protein>
    <recommendedName>
        <fullName evidence="3">DUF899 domain-containing protein</fullName>
    </recommendedName>
</protein>
<dbReference type="EMBL" id="JAGHQL010000014">
    <property type="protein sequence ID" value="KAH0544747.1"/>
    <property type="molecule type" value="Genomic_DNA"/>
</dbReference>
<reference evidence="1" key="1">
    <citation type="submission" date="2021-03" db="EMBL/GenBank/DDBJ databases">
        <title>Comparative genomics and phylogenomic investigation of the class Geoglossomycetes provide insights into ecological specialization and systematics.</title>
        <authorList>
            <person name="Melie T."/>
            <person name="Pirro S."/>
            <person name="Miller A.N."/>
            <person name="Quandt A."/>
        </authorList>
    </citation>
    <scope>NUCLEOTIDE SEQUENCE</scope>
    <source>
        <strain evidence="1">GBOQ0MN5Z8</strain>
    </source>
</reference>
<evidence type="ECO:0000313" key="2">
    <source>
        <dbReference type="Proteomes" id="UP000698800"/>
    </source>
</evidence>
<dbReference type="SUPFAM" id="SSF52833">
    <property type="entry name" value="Thioredoxin-like"/>
    <property type="match status" value="1"/>
</dbReference>
<dbReference type="Pfam" id="PF05988">
    <property type="entry name" value="DUF899"/>
    <property type="match status" value="1"/>
</dbReference>
<dbReference type="AlphaFoldDB" id="A0A9P8IFC2"/>
<name>A0A9P8IFC2_9PEZI</name>
<dbReference type="Proteomes" id="UP000698800">
    <property type="component" value="Unassembled WGS sequence"/>
</dbReference>
<dbReference type="InterPro" id="IPR036249">
    <property type="entry name" value="Thioredoxin-like_sf"/>
</dbReference>